<dbReference type="Pfam" id="PF05193">
    <property type="entry name" value="Peptidase_M16_C"/>
    <property type="match status" value="1"/>
</dbReference>
<feature type="domain" description="Peptidase M16 N-terminal" evidence="8">
    <location>
        <begin position="74"/>
        <end position="204"/>
    </location>
</feature>
<dbReference type="EC" id="3.4.24.56" evidence="12"/>
<dbReference type="PANTHER" id="PTHR43690:SF18">
    <property type="entry name" value="INSULIN-DEGRADING ENZYME-RELATED"/>
    <property type="match status" value="1"/>
</dbReference>
<comment type="caution">
    <text evidence="12">The sequence shown here is derived from an EMBL/GenBank/DDBJ whole genome shotgun (WGS) entry which is preliminary data.</text>
</comment>
<dbReference type="FunFam" id="3.30.830.10:FF:000004">
    <property type="entry name" value="Putative insulin-degrading enzyme"/>
    <property type="match status" value="1"/>
</dbReference>
<dbReference type="InterPro" id="IPR032632">
    <property type="entry name" value="Peptidase_M16_M"/>
</dbReference>
<keyword evidence="2" id="KW-0645">Protease</keyword>
<evidence type="ECO:0000259" key="8">
    <source>
        <dbReference type="Pfam" id="PF00675"/>
    </source>
</evidence>
<dbReference type="Pfam" id="PF16187">
    <property type="entry name" value="Peptidase_M16_M"/>
    <property type="match status" value="1"/>
</dbReference>
<feature type="domain" description="Coenzyme PQQ synthesis protein F-like C-terminal lobe" evidence="11">
    <location>
        <begin position="810"/>
        <end position="907"/>
    </location>
</feature>
<dbReference type="FunFam" id="3.30.830.10:FF:000005">
    <property type="entry name" value="nardilysin isoform X1"/>
    <property type="match status" value="1"/>
</dbReference>
<reference evidence="12" key="1">
    <citation type="submission" date="2022-07" db="EMBL/GenBank/DDBJ databases">
        <title>Phylogenomic reconstructions and comparative analyses of Kickxellomycotina fungi.</title>
        <authorList>
            <person name="Reynolds N.K."/>
            <person name="Stajich J.E."/>
            <person name="Barry K."/>
            <person name="Grigoriev I.V."/>
            <person name="Crous P."/>
            <person name="Smith M.E."/>
        </authorList>
    </citation>
    <scope>NUCLEOTIDE SEQUENCE</scope>
    <source>
        <strain evidence="12">RSA 476</strain>
    </source>
</reference>
<dbReference type="InterPro" id="IPR011249">
    <property type="entry name" value="Metalloenz_LuxS/M16"/>
</dbReference>
<dbReference type="EMBL" id="JANBUY010000330">
    <property type="protein sequence ID" value="KAJ2860053.1"/>
    <property type="molecule type" value="Genomic_DNA"/>
</dbReference>
<evidence type="ECO:0000256" key="3">
    <source>
        <dbReference type="ARBA" id="ARBA00022723"/>
    </source>
</evidence>
<feature type="domain" description="Peptidase M16 C-terminal" evidence="9">
    <location>
        <begin position="233"/>
        <end position="405"/>
    </location>
</feature>
<dbReference type="PROSITE" id="PS00143">
    <property type="entry name" value="INSULINASE"/>
    <property type="match status" value="1"/>
</dbReference>
<dbReference type="GO" id="GO:0046872">
    <property type="term" value="F:metal ion binding"/>
    <property type="evidence" value="ECO:0007669"/>
    <property type="project" value="UniProtKB-KW"/>
</dbReference>
<dbReference type="PANTHER" id="PTHR43690">
    <property type="entry name" value="NARDILYSIN"/>
    <property type="match status" value="1"/>
</dbReference>
<dbReference type="InterPro" id="IPR007863">
    <property type="entry name" value="Peptidase_M16_C"/>
</dbReference>
<evidence type="ECO:0000313" key="13">
    <source>
        <dbReference type="Proteomes" id="UP001140074"/>
    </source>
</evidence>
<dbReference type="GO" id="GO:0051603">
    <property type="term" value="P:proteolysis involved in protein catabolic process"/>
    <property type="evidence" value="ECO:0007669"/>
    <property type="project" value="TreeGrafter"/>
</dbReference>
<dbReference type="InterPro" id="IPR054734">
    <property type="entry name" value="PqqF-like_C_4"/>
</dbReference>
<proteinExistence type="inferred from homology"/>
<evidence type="ECO:0000313" key="12">
    <source>
        <dbReference type="EMBL" id="KAJ2860053.1"/>
    </source>
</evidence>
<evidence type="ECO:0000259" key="9">
    <source>
        <dbReference type="Pfam" id="PF05193"/>
    </source>
</evidence>
<keyword evidence="5" id="KW-0862">Zinc</keyword>
<dbReference type="Pfam" id="PF00675">
    <property type="entry name" value="Peptidase_M16"/>
    <property type="match status" value="1"/>
</dbReference>
<dbReference type="Proteomes" id="UP001140074">
    <property type="component" value="Unassembled WGS sequence"/>
</dbReference>
<evidence type="ECO:0000259" key="11">
    <source>
        <dbReference type="Pfam" id="PF22456"/>
    </source>
</evidence>
<evidence type="ECO:0000256" key="4">
    <source>
        <dbReference type="ARBA" id="ARBA00022801"/>
    </source>
</evidence>
<dbReference type="Gene3D" id="3.30.830.10">
    <property type="entry name" value="Metalloenzyme, LuxS/M16 peptidase-like"/>
    <property type="match status" value="4"/>
</dbReference>
<dbReference type="InterPro" id="IPR011765">
    <property type="entry name" value="Pept_M16_N"/>
</dbReference>
<feature type="domain" description="Peptidase M16 middle/third" evidence="10">
    <location>
        <begin position="418"/>
        <end position="703"/>
    </location>
</feature>
<dbReference type="GO" id="GO:0043171">
    <property type="term" value="P:peptide catabolic process"/>
    <property type="evidence" value="ECO:0007669"/>
    <property type="project" value="TreeGrafter"/>
</dbReference>
<keyword evidence="4 12" id="KW-0378">Hydrolase</keyword>
<keyword evidence="6 12" id="KW-0482">Metalloprotease</keyword>
<evidence type="ECO:0000259" key="10">
    <source>
        <dbReference type="Pfam" id="PF16187"/>
    </source>
</evidence>
<gene>
    <name evidence="12" type="primary">STE23_8</name>
    <name evidence="12" type="ORF">GGH94_005746</name>
</gene>
<keyword evidence="3" id="KW-0479">Metal-binding</keyword>
<keyword evidence="13" id="KW-1185">Reference proteome</keyword>
<dbReference type="AlphaFoldDB" id="A0A9W8ID65"/>
<dbReference type="GO" id="GO:0005829">
    <property type="term" value="C:cytosol"/>
    <property type="evidence" value="ECO:0007669"/>
    <property type="project" value="TreeGrafter"/>
</dbReference>
<evidence type="ECO:0000256" key="2">
    <source>
        <dbReference type="ARBA" id="ARBA00022670"/>
    </source>
</evidence>
<dbReference type="InterPro" id="IPR001431">
    <property type="entry name" value="Pept_M16_Zn_BS"/>
</dbReference>
<evidence type="ECO:0000256" key="5">
    <source>
        <dbReference type="ARBA" id="ARBA00022833"/>
    </source>
</evidence>
<dbReference type="SUPFAM" id="SSF63411">
    <property type="entry name" value="LuxS/MPP-like metallohydrolase"/>
    <property type="match status" value="4"/>
</dbReference>
<organism evidence="12 13">
    <name type="scientific">Coemansia aciculifera</name>
    <dbReference type="NCBI Taxonomy" id="417176"/>
    <lineage>
        <taxon>Eukaryota</taxon>
        <taxon>Fungi</taxon>
        <taxon>Fungi incertae sedis</taxon>
        <taxon>Zoopagomycota</taxon>
        <taxon>Kickxellomycotina</taxon>
        <taxon>Kickxellomycetes</taxon>
        <taxon>Kickxellales</taxon>
        <taxon>Kickxellaceae</taxon>
        <taxon>Coemansia</taxon>
    </lineage>
</organism>
<dbReference type="InterPro" id="IPR050626">
    <property type="entry name" value="Peptidase_M16"/>
</dbReference>
<dbReference type="Pfam" id="PF22456">
    <property type="entry name" value="PqqF-like_C_4"/>
    <property type="match status" value="1"/>
</dbReference>
<evidence type="ECO:0000256" key="6">
    <source>
        <dbReference type="ARBA" id="ARBA00023049"/>
    </source>
</evidence>
<comment type="similarity">
    <text evidence="1 7">Belongs to the peptidase M16 family.</text>
</comment>
<protein>
    <submittedName>
        <fullName evidence="12">Metalloprotease</fullName>
        <ecNumber evidence="12">3.4.24.56</ecNumber>
    </submittedName>
</protein>
<evidence type="ECO:0000256" key="1">
    <source>
        <dbReference type="ARBA" id="ARBA00007261"/>
    </source>
</evidence>
<name>A0A9W8ID65_9FUNG</name>
<evidence type="ECO:0000256" key="7">
    <source>
        <dbReference type="RuleBase" id="RU004447"/>
    </source>
</evidence>
<dbReference type="GO" id="GO:0005739">
    <property type="term" value="C:mitochondrion"/>
    <property type="evidence" value="ECO:0007669"/>
    <property type="project" value="TreeGrafter"/>
</dbReference>
<sequence length="1153" mass="130662">MNRVFETLERLPTSKECKFLPPVANYERDFVSRSTTATGLPYSEFAGDLNKSESDEREYRLIRLPNGLTAFVIHDSLESKACAALDVNVGSLADPPAFQGLAHFCEHLLFMGTTKYPKENEYNAYLSANGGYSNAYTDLEDTCYYFEVTYDALEGALDRFSQFFIDPLFTEDCTDREVRAVDSEHKKNIQSDMWRQYQIEKELSSKEHPFSMFATGNQATLSGAATELGVDLRGKLLEFHAKYYSADIMKLVVVGRDSLDQLTEWAVSKFSPILSKGMTKPLFKGHPLTEREMGKFIRIKSIRQQRTLDMTFALPDLKPFRQSKPSRYLGSLVGHEGKGSILSYVKRRGWATSIVAGRSPTSAEGFDMFKVTVSLTELGLEKYEDVIRVVFAFLQLLQAKKPQKWFQDELQRVSEIEYKFLEKSEAVNLASNLASTMQNRYLEPQWVLSDGMLLNEFDEELIEWVQGFLVPDNFRILLAARELDVDFDLTEKYYGVSYRVDAIPEELMQDLRGELHFDELSLPEPNLFIPDNLEVKGQKTSAEPGAEPALLKLAEGLELWFKQDDRFFLPRGEVRINVENPRAYESPLSSILSQLFVLVLKDSLSEITYDAQVAGLWFDIHESVDGFSISVDGFNDKLPQLLKILLTTIKNYKVDDTQFEVYSREVRKKLDNVRHAEPYNHVQTNTHYLNYATVWRYSDKLSAFSLVNKQRLQKFIDSLFEQTRIQMIVMGNFAEQDALDMADMVIDVLGSQPLPDYARQWSRVLLHNPGSYVHHATMPEDGNVNSSIDVSIYTGQTQNDWERVVLDLTSIIIQEPFFDQLRTKEQLGYITYSSDRKYSDGYMTLRLLVQSEANPAYVSQRISHFVCGFRKRLVDMTQEEFERYANSLKVKREEKLKNLYGETSRYWTHVCSGYYLFDKIDRDIANLATIGKGDIVAFWDKYINPSTASSFTSLTAAIWSTKIAQPSDTELEKYPEISIALHGCLMRDGISEPTLETVDAFVQSLAPADTEDEALARMIQSLCQPPVTTDNDDAETTTAASDLAKAVEKISEPASYVRTALSMAIEQAQTRASRDQPVATCNGDLSRLSLANGKAGESVVDAHGGSARSSLKNIGVIKTPDSTWVFREASTFKATLCQSGAPIPTRPLVPKYK</sequence>
<accession>A0A9W8ID65</accession>
<dbReference type="GO" id="GO:0004222">
    <property type="term" value="F:metalloendopeptidase activity"/>
    <property type="evidence" value="ECO:0007669"/>
    <property type="project" value="UniProtKB-EC"/>
</dbReference>